<feature type="domain" description="Tyrosyl-tRNA synthetase C-terminal" evidence="11">
    <location>
        <begin position="418"/>
        <end position="532"/>
    </location>
</feature>
<evidence type="ECO:0000256" key="1">
    <source>
        <dbReference type="ARBA" id="ARBA00005594"/>
    </source>
</evidence>
<dbReference type="CDD" id="cd00805">
    <property type="entry name" value="TyrRS_core"/>
    <property type="match status" value="1"/>
</dbReference>
<name>A0A0N1P3J7_9EURO</name>
<evidence type="ECO:0000256" key="4">
    <source>
        <dbReference type="ARBA" id="ARBA00022840"/>
    </source>
</evidence>
<evidence type="ECO:0000259" key="11">
    <source>
        <dbReference type="Pfam" id="PF16714"/>
    </source>
</evidence>
<dbReference type="AlphaFoldDB" id="A0A0N1P3J7"/>
<evidence type="ECO:0000256" key="2">
    <source>
        <dbReference type="ARBA" id="ARBA00022598"/>
    </source>
</evidence>
<dbReference type="RefSeq" id="XP_018005615.1">
    <property type="nucleotide sequence ID" value="XM_018144214.1"/>
</dbReference>
<dbReference type="GO" id="GO:0005829">
    <property type="term" value="C:cytosol"/>
    <property type="evidence" value="ECO:0007669"/>
    <property type="project" value="TreeGrafter"/>
</dbReference>
<dbReference type="OrthoDB" id="337870at2759"/>
<sequence length="620" mass="70435">MKAAEADWQKRRKDIKNGLKKSVVDVLEERGLLHQIVGTREDLKKLLDSRRVGVYCGVDPTAPSLHVGHMIPFMALSWMYVHGYSVTFLLGGATGRIGDPEGRLSARPTMGKLEHSANVAIMHTQLKRFGELMERYAGRRGWTHEWAWRRSLVNNSRWYEKLTWREMLITMGRYVRIGPMLGRDSVKNRLEHGDGMSFAEFAYPLMQGWDWWQMFKTGTQVQIGGADQFGNILQGAEAVKLTAKKDVPWMEKMDKLFKEEPERNQDDVTEWPMGFTTPLLTTTSGEKFGKSAGNAVWLNEDMTSHFDLYQFWLRTADADVEKYLKMFTFLPIPEIEAVMVEHRQNESKRVAQHKLAKEFVELIHGLEASQVAESQHRNLFNKNMTMAQLVEQSEQRQAKIEPHPSVSTNGPPQDIEKYGRTKMVLPRSAVIGRPMSNVLWSAGFAQSKSEAQRLINAKGAYIAGRKEAKGEETGPGDSLAYVPITSPLYDAWKHFVIDERLFVLRSGKWRIKVIEIIPDAEFIARGLKCPGFDGTAAALKDEQAHLSPANPKDDQRRRSTDLTSIERTPDQEGWTGVGSPGTGGRKRQKVEQFLRDTGKLPVRLKLRSRRWGSPGEDDRA</sequence>
<dbReference type="GO" id="GO:0004831">
    <property type="term" value="F:tyrosine-tRNA ligase activity"/>
    <property type="evidence" value="ECO:0007669"/>
    <property type="project" value="UniProtKB-EC"/>
</dbReference>
<dbReference type="PANTHER" id="PTHR11766:SF0">
    <property type="entry name" value="TYROSINE--TRNA LIGASE, MITOCHONDRIAL"/>
    <property type="match status" value="1"/>
</dbReference>
<dbReference type="InterPro" id="IPR032005">
    <property type="entry name" value="TyrRSs_C"/>
</dbReference>
<dbReference type="PROSITE" id="PS50889">
    <property type="entry name" value="S4"/>
    <property type="match status" value="1"/>
</dbReference>
<keyword evidence="2 9" id="KW-0436">Ligase</keyword>
<dbReference type="GO" id="GO:0003723">
    <property type="term" value="F:RNA binding"/>
    <property type="evidence" value="ECO:0007669"/>
    <property type="project" value="UniProtKB-KW"/>
</dbReference>
<dbReference type="SUPFAM" id="SSF52374">
    <property type="entry name" value="Nucleotidylyl transferase"/>
    <property type="match status" value="1"/>
</dbReference>
<evidence type="ECO:0000256" key="10">
    <source>
        <dbReference type="SAM" id="MobiDB-lite"/>
    </source>
</evidence>
<dbReference type="InterPro" id="IPR036986">
    <property type="entry name" value="S4_RNA-bd_sf"/>
</dbReference>
<evidence type="ECO:0000256" key="5">
    <source>
        <dbReference type="ARBA" id="ARBA00022917"/>
    </source>
</evidence>
<dbReference type="EMBL" id="LFJN01000001">
    <property type="protein sequence ID" value="KPI45652.1"/>
    <property type="molecule type" value="Genomic_DNA"/>
</dbReference>
<evidence type="ECO:0000256" key="8">
    <source>
        <dbReference type="PROSITE-ProRule" id="PRU00182"/>
    </source>
</evidence>
<dbReference type="InterPro" id="IPR002307">
    <property type="entry name" value="Tyr-tRNA-ligase"/>
</dbReference>
<keyword evidence="5 9" id="KW-0648">Protein biosynthesis</keyword>
<keyword evidence="4 9" id="KW-0067">ATP-binding</keyword>
<dbReference type="PRINTS" id="PR01040">
    <property type="entry name" value="TRNASYNTHTYR"/>
</dbReference>
<keyword evidence="13" id="KW-1185">Reference proteome</keyword>
<dbReference type="PANTHER" id="PTHR11766">
    <property type="entry name" value="TYROSYL-TRNA SYNTHETASE"/>
    <property type="match status" value="1"/>
</dbReference>
<gene>
    <name evidence="12" type="ORF">AB675_409</name>
</gene>
<dbReference type="InterPro" id="IPR024088">
    <property type="entry name" value="Tyr-tRNA-ligase_bac-type"/>
</dbReference>
<dbReference type="InterPro" id="IPR001412">
    <property type="entry name" value="aa-tRNA-synth_I_CS"/>
</dbReference>
<feature type="compositionally biased region" description="Basic and acidic residues" evidence="10">
    <location>
        <begin position="551"/>
        <end position="560"/>
    </location>
</feature>
<dbReference type="Proteomes" id="UP000038010">
    <property type="component" value="Unassembled WGS sequence"/>
</dbReference>
<dbReference type="Gene3D" id="3.40.50.620">
    <property type="entry name" value="HUPs"/>
    <property type="match status" value="1"/>
</dbReference>
<dbReference type="Gene3D" id="1.10.240.10">
    <property type="entry name" value="Tyrosyl-Transfer RNA Synthetase"/>
    <property type="match status" value="1"/>
</dbReference>
<dbReference type="InterPro" id="IPR014729">
    <property type="entry name" value="Rossmann-like_a/b/a_fold"/>
</dbReference>
<evidence type="ECO:0000256" key="6">
    <source>
        <dbReference type="ARBA" id="ARBA00023146"/>
    </source>
</evidence>
<comment type="caution">
    <text evidence="12">The sequence shown here is derived from an EMBL/GenBank/DDBJ whole genome shotgun (WGS) entry which is preliminary data.</text>
</comment>
<dbReference type="InterPro" id="IPR002305">
    <property type="entry name" value="aa-tRNA-synth_Ic"/>
</dbReference>
<dbReference type="GeneID" id="28736083"/>
<dbReference type="PROSITE" id="PS00178">
    <property type="entry name" value="AA_TRNA_LIGASE_I"/>
    <property type="match status" value="1"/>
</dbReference>
<evidence type="ECO:0000256" key="7">
    <source>
        <dbReference type="ARBA" id="ARBA00048248"/>
    </source>
</evidence>
<keyword evidence="8" id="KW-0694">RNA-binding</keyword>
<keyword evidence="6 9" id="KW-0030">Aminoacyl-tRNA synthetase</keyword>
<dbReference type="Gene3D" id="3.10.290.10">
    <property type="entry name" value="RNA-binding S4 domain"/>
    <property type="match status" value="1"/>
</dbReference>
<evidence type="ECO:0000313" key="13">
    <source>
        <dbReference type="Proteomes" id="UP000038010"/>
    </source>
</evidence>
<evidence type="ECO:0000256" key="9">
    <source>
        <dbReference type="RuleBase" id="RU361234"/>
    </source>
</evidence>
<dbReference type="GO" id="GO:0005739">
    <property type="term" value="C:mitochondrion"/>
    <property type="evidence" value="ECO:0007669"/>
    <property type="project" value="TreeGrafter"/>
</dbReference>
<evidence type="ECO:0000256" key="3">
    <source>
        <dbReference type="ARBA" id="ARBA00022741"/>
    </source>
</evidence>
<comment type="similarity">
    <text evidence="1 9">Belongs to the class-I aminoacyl-tRNA synthetase family.</text>
</comment>
<evidence type="ECO:0000313" key="12">
    <source>
        <dbReference type="EMBL" id="KPI45652.1"/>
    </source>
</evidence>
<dbReference type="Pfam" id="PF16714">
    <property type="entry name" value="TyrRSs_C"/>
    <property type="match status" value="1"/>
</dbReference>
<dbReference type="Pfam" id="PF00579">
    <property type="entry name" value="tRNA-synt_1b"/>
    <property type="match status" value="1"/>
</dbReference>
<organism evidence="12 13">
    <name type="scientific">Cyphellophora attinorum</name>
    <dbReference type="NCBI Taxonomy" id="1664694"/>
    <lineage>
        <taxon>Eukaryota</taxon>
        <taxon>Fungi</taxon>
        <taxon>Dikarya</taxon>
        <taxon>Ascomycota</taxon>
        <taxon>Pezizomycotina</taxon>
        <taxon>Eurotiomycetes</taxon>
        <taxon>Chaetothyriomycetidae</taxon>
        <taxon>Chaetothyriales</taxon>
        <taxon>Cyphellophoraceae</taxon>
        <taxon>Cyphellophora</taxon>
    </lineage>
</organism>
<accession>A0A0N1P3J7</accession>
<proteinExistence type="inferred from homology"/>
<dbReference type="STRING" id="1664694.A0A0N1P3J7"/>
<dbReference type="GO" id="GO:0006437">
    <property type="term" value="P:tyrosyl-tRNA aminoacylation"/>
    <property type="evidence" value="ECO:0007669"/>
    <property type="project" value="InterPro"/>
</dbReference>
<dbReference type="EC" id="6.1.1.1" evidence="9"/>
<dbReference type="NCBIfam" id="TIGR00234">
    <property type="entry name" value="tyrS"/>
    <property type="match status" value="1"/>
</dbReference>
<dbReference type="FunFam" id="1.10.240.10:FF:000001">
    <property type="entry name" value="Tyrosine--tRNA ligase"/>
    <property type="match status" value="1"/>
</dbReference>
<dbReference type="GO" id="GO:0005524">
    <property type="term" value="F:ATP binding"/>
    <property type="evidence" value="ECO:0007669"/>
    <property type="project" value="UniProtKB-KW"/>
</dbReference>
<dbReference type="VEuPathDB" id="FungiDB:AB675_409"/>
<reference evidence="12 13" key="1">
    <citation type="submission" date="2015-06" db="EMBL/GenBank/DDBJ databases">
        <title>Draft genome of the ant-associated black yeast Phialophora attae CBS 131958.</title>
        <authorList>
            <person name="Moreno L.F."/>
            <person name="Stielow B.J."/>
            <person name="de Hoog S."/>
            <person name="Vicente V.A."/>
            <person name="Weiss V.A."/>
            <person name="de Vries M."/>
            <person name="Cruz L.M."/>
            <person name="Souza E.M."/>
        </authorList>
    </citation>
    <scope>NUCLEOTIDE SEQUENCE [LARGE SCALE GENOMIC DNA]</scope>
    <source>
        <strain evidence="12 13">CBS 131958</strain>
    </source>
</reference>
<dbReference type="FunFam" id="3.40.50.620:FF:000227">
    <property type="entry name" value="Tyrosine--tRNA ligase"/>
    <property type="match status" value="1"/>
</dbReference>
<keyword evidence="3 9" id="KW-0547">Nucleotide-binding</keyword>
<feature type="region of interest" description="Disordered" evidence="10">
    <location>
        <begin position="544"/>
        <end position="596"/>
    </location>
</feature>
<dbReference type="CDD" id="cd00165">
    <property type="entry name" value="S4"/>
    <property type="match status" value="1"/>
</dbReference>
<dbReference type="SUPFAM" id="SSF55174">
    <property type="entry name" value="Alpha-L RNA-binding motif"/>
    <property type="match status" value="1"/>
</dbReference>
<comment type="catalytic activity">
    <reaction evidence="7 9">
        <text>tRNA(Tyr) + L-tyrosine + ATP = L-tyrosyl-tRNA(Tyr) + AMP + diphosphate + H(+)</text>
        <dbReference type="Rhea" id="RHEA:10220"/>
        <dbReference type="Rhea" id="RHEA-COMP:9706"/>
        <dbReference type="Rhea" id="RHEA-COMP:9707"/>
        <dbReference type="ChEBI" id="CHEBI:15378"/>
        <dbReference type="ChEBI" id="CHEBI:30616"/>
        <dbReference type="ChEBI" id="CHEBI:33019"/>
        <dbReference type="ChEBI" id="CHEBI:58315"/>
        <dbReference type="ChEBI" id="CHEBI:78442"/>
        <dbReference type="ChEBI" id="CHEBI:78536"/>
        <dbReference type="ChEBI" id="CHEBI:456215"/>
        <dbReference type="EC" id="6.1.1.1"/>
    </reaction>
</comment>
<protein>
    <recommendedName>
        <fullName evidence="9">Tyrosine--tRNA ligase</fullName>
        <ecNumber evidence="9">6.1.1.1</ecNumber>
    </recommendedName>
    <alternativeName>
        <fullName evidence="9">Tyrosyl-tRNA synthetase</fullName>
    </alternativeName>
</protein>